<dbReference type="PANTHER" id="PTHR23163">
    <property type="entry name" value="RING FINGER PROTEIN-RELATED"/>
    <property type="match status" value="1"/>
</dbReference>
<comment type="subcellular location">
    <subcellularLocation>
        <location evidence="1 6">Nucleus</location>
    </subcellularLocation>
</comment>
<evidence type="ECO:0000256" key="1">
    <source>
        <dbReference type="ARBA" id="ARBA00004123"/>
    </source>
</evidence>
<dbReference type="GO" id="GO:0061630">
    <property type="term" value="F:ubiquitin protein ligase activity"/>
    <property type="evidence" value="ECO:0007669"/>
    <property type="project" value="UniProtKB-EC"/>
</dbReference>
<feature type="coiled-coil region" evidence="7">
    <location>
        <begin position="502"/>
        <end position="536"/>
    </location>
</feature>
<evidence type="ECO:0000313" key="9">
    <source>
        <dbReference type="EMBL" id="KAJ3120339.1"/>
    </source>
</evidence>
<keyword evidence="3 6" id="KW-0863">Zinc-finger</keyword>
<keyword evidence="2 6" id="KW-0479">Metal-binding</keyword>
<comment type="caution">
    <text evidence="9">The sequence shown here is derived from an EMBL/GenBank/DDBJ whole genome shotgun (WGS) entry which is preliminary data.</text>
</comment>
<gene>
    <name evidence="9" type="primary">RNF20</name>
    <name evidence="9" type="ORF">HK100_012839</name>
</gene>
<keyword evidence="6" id="KW-0156">Chromatin regulator</keyword>
<dbReference type="GO" id="GO:0016567">
    <property type="term" value="P:protein ubiquitination"/>
    <property type="evidence" value="ECO:0007669"/>
    <property type="project" value="UniProtKB-UniRule"/>
</dbReference>
<comment type="pathway">
    <text evidence="6">Protein modification; protein ubiquitination.</text>
</comment>
<dbReference type="AlphaFoldDB" id="A0AAD5XC70"/>
<dbReference type="EC" id="2.3.2.27" evidence="6"/>
<comment type="catalytic activity">
    <reaction evidence="6">
        <text>S-ubiquitinyl-[E2 ubiquitin-conjugating enzyme]-L-cysteine + [acceptor protein]-L-lysine = [E2 ubiquitin-conjugating enzyme]-L-cysteine + N(6)-ubiquitinyl-[acceptor protein]-L-lysine.</text>
        <dbReference type="EC" id="2.3.2.27"/>
    </reaction>
</comment>
<evidence type="ECO:0000256" key="2">
    <source>
        <dbReference type="ARBA" id="ARBA00022723"/>
    </source>
</evidence>
<dbReference type="GO" id="GO:0006325">
    <property type="term" value="P:chromatin organization"/>
    <property type="evidence" value="ECO:0007669"/>
    <property type="project" value="UniProtKB-KW"/>
</dbReference>
<evidence type="ECO:0000256" key="7">
    <source>
        <dbReference type="SAM" id="Coils"/>
    </source>
</evidence>
<evidence type="ECO:0000256" key="3">
    <source>
        <dbReference type="ARBA" id="ARBA00022771"/>
    </source>
</evidence>
<feature type="compositionally biased region" description="Low complexity" evidence="8">
    <location>
        <begin position="11"/>
        <end position="31"/>
    </location>
</feature>
<keyword evidence="4 6" id="KW-0862">Zinc</keyword>
<comment type="similarity">
    <text evidence="6">Belongs to the BRE1 family.</text>
</comment>
<protein>
    <recommendedName>
        <fullName evidence="6">E3 ubiquitin protein ligase</fullName>
        <ecNumber evidence="6">2.3.2.27</ecNumber>
    </recommendedName>
</protein>
<dbReference type="Pfam" id="PF08647">
    <property type="entry name" value="BRE1"/>
    <property type="match status" value="1"/>
</dbReference>
<feature type="compositionally biased region" description="Polar residues" evidence="8">
    <location>
        <begin position="32"/>
        <end position="41"/>
    </location>
</feature>
<sequence>MKRLFKQAEANNNSNNNNNNNNSNSDSSSSNTLQYSSTSDEPQPPPAKAARLASLTVNNTNANNTNSTSLDDGVFLPSGLRALLDDTDPTVAFQKSALLRRMLEYRRLYAEATEREAALDAAVSRKDSALAACVQVLAMLADDLAAIRCYDSIDVAAFASESAFIRSIVLSQSPSSVNQSLDSWRSSILKSVANAAAYVKSTDRPSTSASQIDKLQSRCHILAAENSELKASNVTHSQRIQDLLSENDLLRASKNSVERKVDRLKILGNPVDSKRPLEMNGISNYAGPSNSLVSDSMVVETSGLGSVGSEWEILANSRLREIEVLNAQHLEMTQAFEIYKIKNPIQSHSELSARQFDEMEYLRIENLTYKKRLDNLTIEYEELQSDRRKFIEQIEAEELSRRKVIENELKKLETDLLRVRAHRDSLQESAHLQKEKDSIEIHYHKEVMLLTGSQKVKIQELESKIERLKIKLLMNDTDGFLHEFFKNSTEVGNAESANIDIFSELKKRLNESEKRASDLENRVRSFENASNETLEKQQILLSESELRAELEKIKADLFAMEPEASNKVADLEMKIEFHQKSESRLIQEIDMLSAAWTDLETQNHRKVFDLMEKEEQILKLVAEKTKFDQRCEKLTKERNMTNNQVIALKRQSEKQLEQIRKLEERDRLLTVQLQTLEKDISAKNISADSHRRKVSDLSQKLSELVDKLEKLAAKFAESEKVLAEKLKIISDDSIAQKRLMERIDVLKKKLESQPRTLEMADSYLKQENEDLKCLDDLVNSRQRKCPKCGIPFSHGDIKAFYM</sequence>
<keyword evidence="6" id="KW-0808">Transferase</keyword>
<feature type="coiled-coil region" evidence="7">
    <location>
        <begin position="212"/>
        <end position="260"/>
    </location>
</feature>
<keyword evidence="10" id="KW-1185">Reference proteome</keyword>
<evidence type="ECO:0000256" key="5">
    <source>
        <dbReference type="ARBA" id="ARBA00023242"/>
    </source>
</evidence>
<dbReference type="InterPro" id="IPR013956">
    <property type="entry name" value="E3_ubiquit_lig_Bre1"/>
</dbReference>
<dbReference type="PANTHER" id="PTHR23163:SF0">
    <property type="entry name" value="E3 UBIQUITIN-PROTEIN LIGASE BRE1"/>
    <property type="match status" value="1"/>
</dbReference>
<keyword evidence="6 7" id="KW-0175">Coiled coil</keyword>
<dbReference type="GO" id="GO:0005634">
    <property type="term" value="C:nucleus"/>
    <property type="evidence" value="ECO:0007669"/>
    <property type="project" value="UniProtKB-SubCell"/>
</dbReference>
<dbReference type="GO" id="GO:0033503">
    <property type="term" value="C:HULC complex"/>
    <property type="evidence" value="ECO:0007669"/>
    <property type="project" value="TreeGrafter"/>
</dbReference>
<proteinExistence type="inferred from homology"/>
<feature type="region of interest" description="Disordered" evidence="8">
    <location>
        <begin position="1"/>
        <end position="48"/>
    </location>
</feature>
<dbReference type="Proteomes" id="UP001211907">
    <property type="component" value="Unassembled WGS sequence"/>
</dbReference>
<evidence type="ECO:0000256" key="6">
    <source>
        <dbReference type="RuleBase" id="RU365038"/>
    </source>
</evidence>
<dbReference type="EMBL" id="JADGJH010000974">
    <property type="protein sequence ID" value="KAJ3120339.1"/>
    <property type="molecule type" value="Genomic_DNA"/>
</dbReference>
<feature type="coiled-coil region" evidence="7">
    <location>
        <begin position="366"/>
        <end position="429"/>
    </location>
</feature>
<evidence type="ECO:0000256" key="8">
    <source>
        <dbReference type="SAM" id="MobiDB-lite"/>
    </source>
</evidence>
<keyword evidence="6" id="KW-0833">Ubl conjugation pathway</keyword>
<evidence type="ECO:0000313" key="10">
    <source>
        <dbReference type="Proteomes" id="UP001211907"/>
    </source>
</evidence>
<feature type="coiled-coil region" evidence="7">
    <location>
        <begin position="631"/>
        <end position="721"/>
    </location>
</feature>
<accession>A0AAD5XC70</accession>
<keyword evidence="5 6" id="KW-0539">Nucleus</keyword>
<name>A0AAD5XC70_9FUNG</name>
<organism evidence="9 10">
    <name type="scientific">Physocladia obscura</name>
    <dbReference type="NCBI Taxonomy" id="109957"/>
    <lineage>
        <taxon>Eukaryota</taxon>
        <taxon>Fungi</taxon>
        <taxon>Fungi incertae sedis</taxon>
        <taxon>Chytridiomycota</taxon>
        <taxon>Chytridiomycota incertae sedis</taxon>
        <taxon>Chytridiomycetes</taxon>
        <taxon>Chytridiales</taxon>
        <taxon>Chytriomycetaceae</taxon>
        <taxon>Physocladia</taxon>
    </lineage>
</organism>
<reference evidence="9" key="1">
    <citation type="submission" date="2020-05" db="EMBL/GenBank/DDBJ databases">
        <title>Phylogenomic resolution of chytrid fungi.</title>
        <authorList>
            <person name="Stajich J.E."/>
            <person name="Amses K."/>
            <person name="Simmons R."/>
            <person name="Seto K."/>
            <person name="Myers J."/>
            <person name="Bonds A."/>
            <person name="Quandt C.A."/>
            <person name="Barry K."/>
            <person name="Liu P."/>
            <person name="Grigoriev I."/>
            <person name="Longcore J.E."/>
            <person name="James T.Y."/>
        </authorList>
    </citation>
    <scope>NUCLEOTIDE SEQUENCE</scope>
    <source>
        <strain evidence="9">JEL0513</strain>
    </source>
</reference>
<evidence type="ECO:0000256" key="4">
    <source>
        <dbReference type="ARBA" id="ARBA00022833"/>
    </source>
</evidence>
<dbReference type="GO" id="GO:0008270">
    <property type="term" value="F:zinc ion binding"/>
    <property type="evidence" value="ECO:0007669"/>
    <property type="project" value="UniProtKB-KW"/>
</dbReference>